<feature type="compositionally biased region" description="Acidic residues" evidence="1">
    <location>
        <begin position="37"/>
        <end position="46"/>
    </location>
</feature>
<gene>
    <name evidence="2" type="ORF">F5X71_10110</name>
</gene>
<name>A0A6G9XNY6_NOCBR</name>
<proteinExistence type="predicted"/>
<evidence type="ECO:0000313" key="2">
    <source>
        <dbReference type="EMBL" id="QIS02625.1"/>
    </source>
</evidence>
<protein>
    <submittedName>
        <fullName evidence="2">Uncharacterized protein</fullName>
    </submittedName>
</protein>
<dbReference type="RefSeq" id="WP_167461706.1">
    <property type="nucleotide sequence ID" value="NZ_CP046171.1"/>
</dbReference>
<sequence length="65" mass="7602">METLIVVGVVVLVLVVVVAVVQIASRPPSDGNRWEREDPDDYDEEWDDRRDGYGEDDDYDEYRRD</sequence>
<evidence type="ECO:0000256" key="1">
    <source>
        <dbReference type="SAM" id="MobiDB-lite"/>
    </source>
</evidence>
<feature type="compositionally biased region" description="Acidic residues" evidence="1">
    <location>
        <begin position="54"/>
        <end position="65"/>
    </location>
</feature>
<dbReference type="EMBL" id="CP046171">
    <property type="protein sequence ID" value="QIS02625.1"/>
    <property type="molecule type" value="Genomic_DNA"/>
</dbReference>
<dbReference type="Proteomes" id="UP000501705">
    <property type="component" value="Chromosome"/>
</dbReference>
<dbReference type="AlphaFoldDB" id="A0A6G9XNY6"/>
<organism evidence="2 3">
    <name type="scientific">Nocardia brasiliensis</name>
    <dbReference type="NCBI Taxonomy" id="37326"/>
    <lineage>
        <taxon>Bacteria</taxon>
        <taxon>Bacillati</taxon>
        <taxon>Actinomycetota</taxon>
        <taxon>Actinomycetes</taxon>
        <taxon>Mycobacteriales</taxon>
        <taxon>Nocardiaceae</taxon>
        <taxon>Nocardia</taxon>
    </lineage>
</organism>
<feature type="region of interest" description="Disordered" evidence="1">
    <location>
        <begin position="27"/>
        <end position="65"/>
    </location>
</feature>
<reference evidence="2 3" key="1">
    <citation type="journal article" date="2019" name="ACS Chem. Biol.">
        <title>Identification and Mobilization of a Cryptic Antibiotic Biosynthesis Gene Locus from a Human-Pathogenic Nocardia Isolate.</title>
        <authorList>
            <person name="Herisse M."/>
            <person name="Ishida K."/>
            <person name="Porter J.L."/>
            <person name="Howden B."/>
            <person name="Hertweck C."/>
            <person name="Stinear T.P."/>
            <person name="Pidot S.J."/>
        </authorList>
    </citation>
    <scope>NUCLEOTIDE SEQUENCE [LARGE SCALE GENOMIC DNA]</scope>
    <source>
        <strain evidence="2 3">AUSMDU00024985</strain>
    </source>
</reference>
<accession>A0A6G9XNY6</accession>
<evidence type="ECO:0000313" key="3">
    <source>
        <dbReference type="Proteomes" id="UP000501705"/>
    </source>
</evidence>